<evidence type="ECO:0000259" key="3">
    <source>
        <dbReference type="SMART" id="SM00912"/>
    </source>
</evidence>
<dbReference type="InterPro" id="IPR025157">
    <property type="entry name" value="Hemagglutinin_rpt"/>
</dbReference>
<evidence type="ECO:0000313" key="4">
    <source>
        <dbReference type="EMBL" id="ACZ07168.1"/>
    </source>
</evidence>
<dbReference type="Pfam" id="PF13332">
    <property type="entry name" value="Fil_haemagg_2"/>
    <property type="match status" value="3"/>
</dbReference>
<dbReference type="Gene3D" id="2.160.20.10">
    <property type="entry name" value="Single-stranded right-handed beta-helix, Pectin lyase-like"/>
    <property type="match status" value="1"/>
</dbReference>
<dbReference type="InterPro" id="IPR011050">
    <property type="entry name" value="Pectin_lyase_fold/virulence"/>
</dbReference>
<name>D1AL02_SEBTE</name>
<dbReference type="KEGG" id="str:Sterm_0284"/>
<dbReference type="InterPro" id="IPR008638">
    <property type="entry name" value="FhaB/CdiA-like_TPS"/>
</dbReference>
<dbReference type="Proteomes" id="UP000000845">
    <property type="component" value="Chromosome"/>
</dbReference>
<dbReference type="SMART" id="SM00912">
    <property type="entry name" value="Haemagg_act"/>
    <property type="match status" value="1"/>
</dbReference>
<feature type="domain" description="Filamentous haemagglutinin FhaB/tRNA nuclease CdiA-like TPS" evidence="3">
    <location>
        <begin position="47"/>
        <end position="169"/>
    </location>
</feature>
<dbReference type="InterPro" id="IPR012334">
    <property type="entry name" value="Pectin_lyas_fold"/>
</dbReference>
<keyword evidence="2" id="KW-0732">Signal</keyword>
<dbReference type="EMBL" id="CP001739">
    <property type="protein sequence ID" value="ACZ07168.1"/>
    <property type="molecule type" value="Genomic_DNA"/>
</dbReference>
<keyword evidence="5" id="KW-1185">Reference proteome</keyword>
<protein>
    <submittedName>
        <fullName evidence="4">Adhesin HecA family</fullName>
    </submittedName>
</protein>
<feature type="chain" id="PRO_5003019788" evidence="2">
    <location>
        <begin position="30"/>
        <end position="2651"/>
    </location>
</feature>
<accession>D1AL02</accession>
<proteinExistence type="predicted"/>
<evidence type="ECO:0000256" key="2">
    <source>
        <dbReference type="SAM" id="SignalP"/>
    </source>
</evidence>
<reference evidence="5" key="1">
    <citation type="submission" date="2009-09" db="EMBL/GenBank/DDBJ databases">
        <title>The complete chromosome of Sebaldella termitidis ATCC 33386.</title>
        <authorList>
            <consortium name="US DOE Joint Genome Institute (JGI-PGF)"/>
            <person name="Lucas S."/>
            <person name="Copeland A."/>
            <person name="Lapidus A."/>
            <person name="Glavina del Rio T."/>
            <person name="Dalin E."/>
            <person name="Tice H."/>
            <person name="Bruce D."/>
            <person name="Goodwin L."/>
            <person name="Pitluck S."/>
            <person name="Kyrpides N."/>
            <person name="Mavromatis K."/>
            <person name="Ivanova N."/>
            <person name="Mikhailova N."/>
            <person name="Sims D."/>
            <person name="Meincke L."/>
            <person name="Brettin T."/>
            <person name="Detter J.C."/>
            <person name="Han C."/>
            <person name="Larimer F."/>
            <person name="Land M."/>
            <person name="Hauser L."/>
            <person name="Markowitz V."/>
            <person name="Cheng J.F."/>
            <person name="Hugenholtz P."/>
            <person name="Woyke T."/>
            <person name="Wu D."/>
            <person name="Eisen J.A."/>
        </authorList>
    </citation>
    <scope>NUCLEOTIDE SEQUENCE [LARGE SCALE GENOMIC DNA]</scope>
    <source>
        <strain evidence="5">ATCC 33386 / NCTC 11300</strain>
    </source>
</reference>
<dbReference type="SUPFAM" id="SSF51126">
    <property type="entry name" value="Pectin lyase-like"/>
    <property type="match status" value="1"/>
</dbReference>
<feature type="compositionally biased region" description="Low complexity" evidence="1">
    <location>
        <begin position="2423"/>
        <end position="2436"/>
    </location>
</feature>
<dbReference type="HOGENOM" id="CLU_000043_8_2_0"/>
<dbReference type="Pfam" id="PF05860">
    <property type="entry name" value="TPS"/>
    <property type="match status" value="1"/>
</dbReference>
<evidence type="ECO:0000313" key="5">
    <source>
        <dbReference type="Proteomes" id="UP000000845"/>
    </source>
</evidence>
<evidence type="ECO:0000256" key="1">
    <source>
        <dbReference type="SAM" id="MobiDB-lite"/>
    </source>
</evidence>
<organism evidence="4 5">
    <name type="scientific">Sebaldella termitidis (strain ATCC 33386 / NCTC 11300)</name>
    <dbReference type="NCBI Taxonomy" id="526218"/>
    <lineage>
        <taxon>Bacteria</taxon>
        <taxon>Fusobacteriati</taxon>
        <taxon>Fusobacteriota</taxon>
        <taxon>Fusobacteriia</taxon>
        <taxon>Fusobacteriales</taxon>
        <taxon>Leptotrichiaceae</taxon>
        <taxon>Sebaldella</taxon>
    </lineage>
</organism>
<reference evidence="4 5" key="2">
    <citation type="journal article" date="2010" name="Stand. Genomic Sci.">
        <title>Complete genome sequence of Sebaldella termitidis type strain (NCTC 11300).</title>
        <authorList>
            <person name="Harmon-Smith M."/>
            <person name="Celia L."/>
            <person name="Chertkov O."/>
            <person name="Lapidus A."/>
            <person name="Copeland A."/>
            <person name="Glavina Del Rio T."/>
            <person name="Nolan M."/>
            <person name="Lucas S."/>
            <person name="Tice H."/>
            <person name="Cheng J.F."/>
            <person name="Han C."/>
            <person name="Detter J.C."/>
            <person name="Bruce D."/>
            <person name="Goodwin L."/>
            <person name="Pitluck S."/>
            <person name="Pati A."/>
            <person name="Liolios K."/>
            <person name="Ivanova N."/>
            <person name="Mavromatis K."/>
            <person name="Mikhailova N."/>
            <person name="Chen A."/>
            <person name="Palaniappan K."/>
            <person name="Land M."/>
            <person name="Hauser L."/>
            <person name="Chang Y.J."/>
            <person name="Jeffries C.D."/>
            <person name="Brettin T."/>
            <person name="Goker M."/>
            <person name="Beck B."/>
            <person name="Bristow J."/>
            <person name="Eisen J.A."/>
            <person name="Markowitz V."/>
            <person name="Hugenholtz P."/>
            <person name="Kyrpides N.C."/>
            <person name="Klenk H.P."/>
            <person name="Chen F."/>
        </authorList>
    </citation>
    <scope>NUCLEOTIDE SEQUENCE [LARGE SCALE GENOMIC DNA]</scope>
    <source>
        <strain evidence="5">ATCC 33386 / NCTC 11300</strain>
    </source>
</reference>
<dbReference type="STRING" id="526218.Sterm_0284"/>
<dbReference type="eggNOG" id="COG3210">
    <property type="taxonomic scope" value="Bacteria"/>
</dbReference>
<gene>
    <name evidence="4" type="ordered locus">Sterm_0284</name>
</gene>
<feature type="compositionally biased region" description="Polar residues" evidence="1">
    <location>
        <begin position="2412"/>
        <end position="2422"/>
    </location>
</feature>
<sequence>MKRGKRYNIVKRNIAVGLLLGMLNSMLFADIKVDKNVPQKTSVDRAQNGANIVNINTPNGRGISVNDFSEFRTKDPTVFNNFGQGVGRSYLAGMMAANPNLTKEQAARLILNRVGGNNRVEIENWLEVMSENKTDIIFSSQNGFYLNNTGFINFDKAIFTTSRVDLDGNGDLLPFNIRGGKIEIGREGINAEGVRYLALLSRQMYIDGQIYAKDADINLIAGDFDYNPHTRDYTKQGVNNNELLISSSAFGSIYGNQIKIVGVNGNIGVAGDVISERVLKINADGTIVTNKTQAKEAIEIKAKEFVQEGSIYTEGKLTIEANKTTLKGSGTQASEIEISGNLDNNSNLYSTGNVTVGKDVKNKGQIISENDLDIKGSLDSDNLVYGKNEIRVGKSLVNRSDIQSEGNITVSEDTINTGRILSDKELNIKGNTVNQGTLYGKDNVKIEKNLNNTGSVQTTGELRAKDTANTGKLTVEGNISTDNLDNNGEIITNKKLVTKNLENKSTGKITTGEGIDTAGNAANHGQINTNGSFIIFSNLENYNVINVGGLVSTKDLTNTGTLKVSDKIVSKGFSFTNTGEIVTVNLDVDSTNIMNTNKITVVETSKLKGSSNVNNQGIIASKNIEITTPVLINSGQILAEEVITANNTSLTNTGKLASNGSINLNNTSIVNRSSIESTIVNLQNVFSYDNNTGIIRGNNITLTSSGNLLLEGKIQGINNLLISGVDITNNGNTISSGLLRLSGRDITNNLTISASNVELLATGNILNNSMIEGERGKLSGNNITNKDLIVFLDKLDIEGTKFVNKDASVYSDNELNISTGDVDNTGGEIVGQSTLNITGFNLLDNTKGIIDSRGNILLSGNKLLNSGEVSGQYRLYWETWDGRIIYDDVWRNLDDTYTLTGNSSLITRLNEWIFSEGRSNMQGWGINPKDELDDINNDLDYKLYYGNLTSSQLNPTKNYMTQVLTGYIDTSRLVTEGGRILSGGNLTLDVIELENVNSKISSGGTLRITDKVQTIKNETTASTIKVYDGEEQVKTWELHWTAGNGDTRTGAALGVRRDLKTAGRDVNIADSVSVIEGNNVIIEGSPVISNGYVIQSGAVVDPSTITSKDVDVDLYYDPVTVHVDRTAVIDIITTGTIPFNPGVFNSSVSKLFSENKDPSSKYLMETRSQYIDLSRFYGSDYFLSRIGYNESNDWNNARRLGDAYYETKYMNNLLLETLGTRFINGKADTELMKEMLDNAVATSGDLQLTIGIALTGDQIAALKSDIIWYVEQEVNGEKVLVPQVYLSQATLENIKSPTTTISAQETLAINSSSLVNQGRLEGNTVYVNTDNLINKSVGALTAEITGTNIQIDAKNDILNIGAVIAAKENVVLTAGGTISNITTGVQVIEHDRLRGEERSYTADNIQNVGVISSGDTTYISGENYVSRGAVTQSEGTTYIEAEKDISINTINLRESEREGIKNGYQYTEVNQKLGSEVTGLDNVIMNAGNDISIKGSTVVSDGTVQLTAENNINISNDKNTMYHEEKEEKKGTFSSYYRYETDYSESAVGSTLIGNNVILDAGKDVNIKASNVIAVKNDNIQNSGGNIIVTAGNDINITTDDMNNEYSLTEKRSGFSSSFSTGGGGISAGVSYSRSSLENERNSTTVAVSSLMSEGSTVLDAGNRVRTEAMQADIGENLVIRGVNGVELLDAKEVYEEKVKQKSTSIGLSVSVGSTVTSFIDQANNMYNDKDKYGATNTSELINSAGDGFTLFRSGVSAFNDAQSIYDKLVTGIHPANALAGITANASLSFSQSSYESNTNSTTSVAGNINVGKNFVIESDGDVRLINQKVNVGENFIVDAKNFEARAGENTYSNNTKSSSSGGNIGYDFAQRTMTGGVNVSGGKSNTDSKYYDNTIINVGGIFQLTTKEDALFAGANVTADKINFDIGRDLSIISLQDEYKSEGKNYGIGGGYSQNNTTTNKPEPGAFTGNISYSQNNAESKWVSNQTSIIAENGGNIKVGETLTNIGSIIGSLNADEKLSIEANKVVVSNLEDYNRGENAGVNVGGIGFNNKAPIGQTGVQYGSHDKEQESNATFVNTEVTEAGKKLNLEELGINTDINKAQIVTKDEVVEQIDTNLHTDLLNTTTRQQFMEDTRKAGHGILDIIDSAGRDNLRYEEARTDRYAQYYIEKNPQMAEFIKDPDSKSAADIEKLTKDYIKYMTGKDVEVIIVATGEGSGYIRGDQKGKGKDNVFLLDLNDLASGMSVSNLYGHEPNHIDDHRRGREAGEEIASNAAGDRLSEILGDKGKSNVFDIDKWLDNKDNLQAIQDGKNTLDSEYDGYEGENSSYLDQRTREAGSIASTKSVASKKLENKKADLAKLTNEYQQKCSGRQLSGCSSILNQISSLEKEIKYLQGVATTGQGSVHDSETKSQKTPNNTQNAGNKPSNKPNNNTSSKAEANSAKKIKTKEELVSEMYSKGYTPDQYEIREEKGGVLRVVLDSYKTPDNLNYDDTNVIVWNKGLDIPLKVADAYLKADNASMILTQGHLTDTFGPVLSGGLINKFGPNSGWGSVKDKTELSGNSNYKKLTNEEIKKVGSLSEQKDIRELPGNSEDALKFFQAQVSDYKEVKPGVFVGKDENGITFTYRAQSKSGPPTIDVNGIKGIRKIKFKE</sequence>
<dbReference type="RefSeq" id="WP_012859767.1">
    <property type="nucleotide sequence ID" value="NC_013517.1"/>
</dbReference>
<feature type="region of interest" description="Disordered" evidence="1">
    <location>
        <begin position="2399"/>
        <end position="2444"/>
    </location>
</feature>
<feature type="signal peptide" evidence="2">
    <location>
        <begin position="1"/>
        <end position="29"/>
    </location>
</feature>
<dbReference type="GO" id="GO:0003824">
    <property type="term" value="F:catalytic activity"/>
    <property type="evidence" value="ECO:0007669"/>
    <property type="project" value="UniProtKB-ARBA"/>
</dbReference>